<sequence length="98" mass="11856">MKAKIKNSKLPSFFKPLFWSYKFSSINAERDKRRIIINTINYGRWVHWLWMIKYYGKKEVKKIIKETPKTEFREPALKLISLLLGIKKLKYVSRSAYI</sequence>
<comment type="caution">
    <text evidence="2">The sequence shown here is derived from an EMBL/GenBank/DDBJ whole genome shotgun (WGS) entry which is preliminary data.</text>
</comment>
<gene>
    <name evidence="2" type="ORF">COV54_01725</name>
</gene>
<dbReference type="InterPro" id="IPR053830">
    <property type="entry name" value="DUF6922"/>
</dbReference>
<evidence type="ECO:0000313" key="3">
    <source>
        <dbReference type="Proteomes" id="UP000228867"/>
    </source>
</evidence>
<dbReference type="Proteomes" id="UP000228867">
    <property type="component" value="Unassembled WGS sequence"/>
</dbReference>
<feature type="domain" description="DUF6922" evidence="1">
    <location>
        <begin position="13"/>
        <end position="64"/>
    </location>
</feature>
<dbReference type="Pfam" id="PF21956">
    <property type="entry name" value="DUF6922"/>
    <property type="match status" value="1"/>
</dbReference>
<dbReference type="AlphaFoldDB" id="A0A2H0NE56"/>
<proteinExistence type="predicted"/>
<evidence type="ECO:0000259" key="1">
    <source>
        <dbReference type="Pfam" id="PF21956"/>
    </source>
</evidence>
<evidence type="ECO:0000313" key="2">
    <source>
        <dbReference type="EMBL" id="PIR07183.1"/>
    </source>
</evidence>
<reference evidence="2 3" key="1">
    <citation type="submission" date="2017-09" db="EMBL/GenBank/DDBJ databases">
        <title>Depth-based differentiation of microbial function through sediment-hosted aquifers and enrichment of novel symbionts in the deep terrestrial subsurface.</title>
        <authorList>
            <person name="Probst A.J."/>
            <person name="Ladd B."/>
            <person name="Jarett J.K."/>
            <person name="Geller-Mcgrath D.E."/>
            <person name="Sieber C.M."/>
            <person name="Emerson J.B."/>
            <person name="Anantharaman K."/>
            <person name="Thomas B.C."/>
            <person name="Malmstrom R."/>
            <person name="Stieglmeier M."/>
            <person name="Klingl A."/>
            <person name="Woyke T."/>
            <person name="Ryan C.M."/>
            <person name="Banfield J.F."/>
        </authorList>
    </citation>
    <scope>NUCLEOTIDE SEQUENCE [LARGE SCALE GENOMIC DNA]</scope>
    <source>
        <strain evidence="2">CG11_big_fil_rev_8_21_14_0_20_38_23</strain>
    </source>
</reference>
<organism evidence="2 3">
    <name type="scientific">Candidatus Jorgensenbacteria bacterium CG11_big_fil_rev_8_21_14_0_20_38_23</name>
    <dbReference type="NCBI Taxonomy" id="1974594"/>
    <lineage>
        <taxon>Bacteria</taxon>
        <taxon>Candidatus Joergenseniibacteriota</taxon>
    </lineage>
</organism>
<name>A0A2H0NE56_9BACT</name>
<protein>
    <recommendedName>
        <fullName evidence="1">DUF6922 domain-containing protein</fullName>
    </recommendedName>
</protein>
<accession>A0A2H0NE56</accession>
<dbReference type="EMBL" id="PCWR01000039">
    <property type="protein sequence ID" value="PIR07183.1"/>
    <property type="molecule type" value="Genomic_DNA"/>
</dbReference>